<evidence type="ECO:0000313" key="2">
    <source>
        <dbReference type="EMBL" id="CAL4248308.1"/>
    </source>
</evidence>
<keyword evidence="1" id="KW-1133">Transmembrane helix</keyword>
<feature type="non-terminal residue" evidence="2">
    <location>
        <position position="1"/>
    </location>
</feature>
<dbReference type="Proteomes" id="UP001497623">
    <property type="component" value="Unassembled WGS sequence"/>
</dbReference>
<gene>
    <name evidence="2" type="ORF">MNOR_LOCUS41412</name>
</gene>
<dbReference type="AlphaFoldDB" id="A0AAV2SVX1"/>
<accession>A0AAV2SVX1</accession>
<dbReference type="EMBL" id="CAXKWB010151690">
    <property type="protein sequence ID" value="CAL4248308.1"/>
    <property type="molecule type" value="Genomic_DNA"/>
</dbReference>
<feature type="non-terminal residue" evidence="2">
    <location>
        <position position="107"/>
    </location>
</feature>
<dbReference type="InterPro" id="IPR004156">
    <property type="entry name" value="OATP"/>
</dbReference>
<organism evidence="2 3">
    <name type="scientific">Meganyctiphanes norvegica</name>
    <name type="common">Northern krill</name>
    <name type="synonym">Thysanopoda norvegica</name>
    <dbReference type="NCBI Taxonomy" id="48144"/>
    <lineage>
        <taxon>Eukaryota</taxon>
        <taxon>Metazoa</taxon>
        <taxon>Ecdysozoa</taxon>
        <taxon>Arthropoda</taxon>
        <taxon>Crustacea</taxon>
        <taxon>Multicrustacea</taxon>
        <taxon>Malacostraca</taxon>
        <taxon>Eumalacostraca</taxon>
        <taxon>Eucarida</taxon>
        <taxon>Euphausiacea</taxon>
        <taxon>Euphausiidae</taxon>
        <taxon>Meganyctiphanes</taxon>
    </lineage>
</organism>
<dbReference type="GO" id="GO:0055085">
    <property type="term" value="P:transmembrane transport"/>
    <property type="evidence" value="ECO:0007669"/>
    <property type="project" value="InterPro"/>
</dbReference>
<comment type="caution">
    <text evidence="2">The sequence shown here is derived from an EMBL/GenBank/DDBJ whole genome shotgun (WGS) entry which is preliminary data.</text>
</comment>
<keyword evidence="1" id="KW-0812">Transmembrane</keyword>
<dbReference type="GO" id="GO:0016020">
    <property type="term" value="C:membrane"/>
    <property type="evidence" value="ECO:0007669"/>
    <property type="project" value="InterPro"/>
</dbReference>
<keyword evidence="1" id="KW-0472">Membrane</keyword>
<evidence type="ECO:0000313" key="3">
    <source>
        <dbReference type="Proteomes" id="UP001497623"/>
    </source>
</evidence>
<name>A0AAV2SVX1_MEGNR</name>
<dbReference type="Pfam" id="PF03137">
    <property type="entry name" value="OATP"/>
    <property type="match status" value="1"/>
</dbReference>
<evidence type="ECO:0000256" key="1">
    <source>
        <dbReference type="SAM" id="Phobius"/>
    </source>
</evidence>
<sequence length="107" mass="12400">EISCRITHMSTKKKMAEKATGKNVTEKDIERRHVKAVEAYLMLEKDVAETRCGLGSCTPSRIQWMARKEVFIVFYWIVGIIQGMFFTYSISILSTLEKRFKLTSKET</sequence>
<reference evidence="2 3" key="1">
    <citation type="submission" date="2024-05" db="EMBL/GenBank/DDBJ databases">
        <authorList>
            <person name="Wallberg A."/>
        </authorList>
    </citation>
    <scope>NUCLEOTIDE SEQUENCE [LARGE SCALE GENOMIC DNA]</scope>
</reference>
<keyword evidence="3" id="KW-1185">Reference proteome</keyword>
<protein>
    <submittedName>
        <fullName evidence="2">Uncharacterized protein</fullName>
    </submittedName>
</protein>
<proteinExistence type="predicted"/>
<feature type="transmembrane region" description="Helical" evidence="1">
    <location>
        <begin position="70"/>
        <end position="93"/>
    </location>
</feature>